<proteinExistence type="predicted"/>
<dbReference type="RefSeq" id="XP_060295379.1">
    <property type="nucleotide sequence ID" value="XM_060440213.1"/>
</dbReference>
<keyword evidence="1" id="KW-0732">Signal</keyword>
<protein>
    <submittedName>
        <fullName evidence="2">Uncharacterized protein</fullName>
    </submittedName>
</protein>
<name>A0AA40ADR3_9PEZI</name>
<sequence length="186" mass="19590">MVAIKLAFISTLLATAFALPAASGPSESPVLDVSEIDARGEIARRGQGIHLVNCPRNSLIVYCANDGSSSCNSYPSSNNVVRFGSLFQWEGGNYGGTFSTGVVFSWQIAFNAQTNLYPNYSGVGSGTNGFTTFDCFKDDKHTMFNDANGSGACKAIYYCLPGTGMVGNGRVKEREALGDSAPAVPV</sequence>
<reference evidence="2" key="1">
    <citation type="submission" date="2023-06" db="EMBL/GenBank/DDBJ databases">
        <title>Genome-scale phylogeny and comparative genomics of the fungal order Sordariales.</title>
        <authorList>
            <consortium name="Lawrence Berkeley National Laboratory"/>
            <person name="Hensen N."/>
            <person name="Bonometti L."/>
            <person name="Westerberg I."/>
            <person name="Brannstrom I.O."/>
            <person name="Guillou S."/>
            <person name="Cros-Aarteil S."/>
            <person name="Calhoun S."/>
            <person name="Haridas S."/>
            <person name="Kuo A."/>
            <person name="Mondo S."/>
            <person name="Pangilinan J."/>
            <person name="Riley R."/>
            <person name="LaButti K."/>
            <person name="Andreopoulos B."/>
            <person name="Lipzen A."/>
            <person name="Chen C."/>
            <person name="Yanf M."/>
            <person name="Daum C."/>
            <person name="Ng V."/>
            <person name="Clum A."/>
            <person name="Steindorff A."/>
            <person name="Ohm R."/>
            <person name="Martin F."/>
            <person name="Silar P."/>
            <person name="Natvig D."/>
            <person name="Lalanne C."/>
            <person name="Gautier V."/>
            <person name="Ament-velasquez S.L."/>
            <person name="Kruys A."/>
            <person name="Hutchinson M.I."/>
            <person name="Powell A.J."/>
            <person name="Barry K."/>
            <person name="Miller A.N."/>
            <person name="Grigoriev I.V."/>
            <person name="Debuchy R."/>
            <person name="Gladieux P."/>
            <person name="Thoren M.H."/>
            <person name="Johannesson H."/>
        </authorList>
    </citation>
    <scope>NUCLEOTIDE SEQUENCE</scope>
    <source>
        <strain evidence="2">SMH2392-1A</strain>
    </source>
</reference>
<dbReference type="GeneID" id="85323483"/>
<accession>A0AA40ADR3</accession>
<dbReference type="Proteomes" id="UP001172101">
    <property type="component" value="Unassembled WGS sequence"/>
</dbReference>
<organism evidence="2 3">
    <name type="scientific">Lasiosphaeria miniovina</name>
    <dbReference type="NCBI Taxonomy" id="1954250"/>
    <lineage>
        <taxon>Eukaryota</taxon>
        <taxon>Fungi</taxon>
        <taxon>Dikarya</taxon>
        <taxon>Ascomycota</taxon>
        <taxon>Pezizomycotina</taxon>
        <taxon>Sordariomycetes</taxon>
        <taxon>Sordariomycetidae</taxon>
        <taxon>Sordariales</taxon>
        <taxon>Lasiosphaeriaceae</taxon>
        <taxon>Lasiosphaeria</taxon>
    </lineage>
</organism>
<keyword evidence="3" id="KW-1185">Reference proteome</keyword>
<feature type="signal peptide" evidence="1">
    <location>
        <begin position="1"/>
        <end position="18"/>
    </location>
</feature>
<dbReference type="EMBL" id="JAUIRO010000005">
    <property type="protein sequence ID" value="KAK0714057.1"/>
    <property type="molecule type" value="Genomic_DNA"/>
</dbReference>
<evidence type="ECO:0000256" key="1">
    <source>
        <dbReference type="SAM" id="SignalP"/>
    </source>
</evidence>
<dbReference type="AlphaFoldDB" id="A0AA40ADR3"/>
<evidence type="ECO:0000313" key="2">
    <source>
        <dbReference type="EMBL" id="KAK0714057.1"/>
    </source>
</evidence>
<feature type="chain" id="PRO_5041371965" evidence="1">
    <location>
        <begin position="19"/>
        <end position="186"/>
    </location>
</feature>
<comment type="caution">
    <text evidence="2">The sequence shown here is derived from an EMBL/GenBank/DDBJ whole genome shotgun (WGS) entry which is preliminary data.</text>
</comment>
<evidence type="ECO:0000313" key="3">
    <source>
        <dbReference type="Proteomes" id="UP001172101"/>
    </source>
</evidence>
<gene>
    <name evidence="2" type="ORF">B0T26DRAFT_678317</name>
</gene>